<dbReference type="EMBL" id="BARV01041937">
    <property type="protein sequence ID" value="GAI55463.1"/>
    <property type="molecule type" value="Genomic_DNA"/>
</dbReference>
<feature type="non-terminal residue" evidence="1">
    <location>
        <position position="33"/>
    </location>
</feature>
<dbReference type="AlphaFoldDB" id="X1PI15"/>
<proteinExistence type="predicted"/>
<name>X1PI15_9ZZZZ</name>
<evidence type="ECO:0000313" key="1">
    <source>
        <dbReference type="EMBL" id="GAI55463.1"/>
    </source>
</evidence>
<sequence>MAALAALVTAIKAQTDKLAGWEIKDTHAHANNI</sequence>
<accession>X1PI15</accession>
<organism evidence="1">
    <name type="scientific">marine sediment metagenome</name>
    <dbReference type="NCBI Taxonomy" id="412755"/>
    <lineage>
        <taxon>unclassified sequences</taxon>
        <taxon>metagenomes</taxon>
        <taxon>ecological metagenomes</taxon>
    </lineage>
</organism>
<comment type="caution">
    <text evidence="1">The sequence shown here is derived from an EMBL/GenBank/DDBJ whole genome shotgun (WGS) entry which is preliminary data.</text>
</comment>
<reference evidence="1" key="1">
    <citation type="journal article" date="2014" name="Front. Microbiol.">
        <title>High frequency of phylogenetically diverse reductive dehalogenase-homologous genes in deep subseafloor sedimentary metagenomes.</title>
        <authorList>
            <person name="Kawai M."/>
            <person name="Futagami T."/>
            <person name="Toyoda A."/>
            <person name="Takaki Y."/>
            <person name="Nishi S."/>
            <person name="Hori S."/>
            <person name="Arai W."/>
            <person name="Tsubouchi T."/>
            <person name="Morono Y."/>
            <person name="Uchiyama I."/>
            <person name="Ito T."/>
            <person name="Fujiyama A."/>
            <person name="Inagaki F."/>
            <person name="Takami H."/>
        </authorList>
    </citation>
    <scope>NUCLEOTIDE SEQUENCE</scope>
    <source>
        <strain evidence="1">Expedition CK06-06</strain>
    </source>
</reference>
<protein>
    <submittedName>
        <fullName evidence="1">Uncharacterized protein</fullName>
    </submittedName>
</protein>
<gene>
    <name evidence="1" type="ORF">S06H3_63283</name>
</gene>